<dbReference type="UniPathway" id="UPA00253">
    <property type="reaction ID" value="UER00328"/>
</dbReference>
<evidence type="ECO:0000256" key="12">
    <source>
        <dbReference type="SAM" id="Phobius"/>
    </source>
</evidence>
<dbReference type="GO" id="GO:0004502">
    <property type="term" value="F:kynurenine 3-monooxygenase activity"/>
    <property type="evidence" value="ECO:0007669"/>
    <property type="project" value="UniProtKB-UniRule"/>
</dbReference>
<keyword evidence="10 12" id="KW-0472">Membrane</keyword>
<keyword evidence="12" id="KW-0812">Transmembrane</keyword>
<evidence type="ECO:0000256" key="4">
    <source>
        <dbReference type="ARBA" id="ARBA00022787"/>
    </source>
</evidence>
<feature type="transmembrane region" description="Helical" evidence="12">
    <location>
        <begin position="533"/>
        <end position="554"/>
    </location>
</feature>
<dbReference type="GeneID" id="28896638"/>
<dbReference type="EC" id="1.14.13.9" evidence="10"/>
<comment type="pathway">
    <text evidence="10">Cofactor biosynthesis; NAD(+) biosynthesis; quinolinate from L-kynurenine: step 1/3.</text>
</comment>
<dbReference type="GO" id="GO:0070189">
    <property type="term" value="P:kynurenine metabolic process"/>
    <property type="evidence" value="ECO:0007669"/>
    <property type="project" value="TreeGrafter"/>
</dbReference>
<dbReference type="STRING" id="1328760.A0A165JH06"/>
<comment type="function">
    <text evidence="10">Catalyzes the hydroxylation of L-kynurenine (L-Kyn) to form 3-hydroxy-L-kynurenine (L-3OHKyn). Required for synthesis of quinolinic acid.</text>
</comment>
<dbReference type="Pfam" id="PF01494">
    <property type="entry name" value="FAD_binding_3"/>
    <property type="match status" value="1"/>
</dbReference>
<comment type="catalytic activity">
    <reaction evidence="9 10">
        <text>L-kynurenine + NADPH + O2 + H(+) = 3-hydroxy-L-kynurenine + NADP(+) + H2O</text>
        <dbReference type="Rhea" id="RHEA:20545"/>
        <dbReference type="ChEBI" id="CHEBI:15377"/>
        <dbReference type="ChEBI" id="CHEBI:15378"/>
        <dbReference type="ChEBI" id="CHEBI:15379"/>
        <dbReference type="ChEBI" id="CHEBI:57783"/>
        <dbReference type="ChEBI" id="CHEBI:57959"/>
        <dbReference type="ChEBI" id="CHEBI:58125"/>
        <dbReference type="ChEBI" id="CHEBI:58349"/>
        <dbReference type="EC" id="1.14.13.9"/>
    </reaction>
</comment>
<sequence length="589" mass="64228">MAAETKTQKTVVVGAGPVGALAALYAARRGHEVEVYELRGDLRDPDTIPLNFTRSINLALSERGINAMRNAGSTSLLDGVLSETIPMHGRMIHGRTKTGDLFEQSQLYDVHGRFQRAVDRGSLNKSLLDELDHLPNVKLFFNHKLTGADFDANKAWFERRIPSSSPTKPSESETETETESSSETPATTSSSNPVPPAPPGPEEIQVEFDFLIGADGAHSATRYHLMKYTRVNYQQEYIDALWCEFQIPPLSQPSLPSSSSSSSSTSSSSPSASASGFRISPNHLHIWPGRDFMFIAIPSLDRSFTCTLFAPQDVFARLSSSLSSDPSDPSAFSSSSTPSHPSDPSGPSGSDLLTFFNTHFPGVVPDLISPDALRWQFSNNPHLPLISIKCTPYHYSSKVVIVGDAAHAMVPFYGQGMNAGLEDVRVLFDVLDSYSPGSSSLDKYSSDNMGAALSAYTRLRTPDAHAINDLALSNYIEMRASVRSPVYLLRKTIEEFISSRFPSTGWATQYARVCFGNERYSDVQHAVARQGRILAGGLVASALLGSSVLGVVLLRMIAMRGGRRVVGGGREWVTTLVRMLREKIGSLRR</sequence>
<evidence type="ECO:0000256" key="10">
    <source>
        <dbReference type="HAMAP-Rule" id="MF_03018"/>
    </source>
</evidence>
<proteinExistence type="inferred from homology"/>
<keyword evidence="4 10" id="KW-1000">Mitochondrion outer membrane</keyword>
<dbReference type="PANTHER" id="PTHR46028:SF2">
    <property type="entry name" value="KYNURENINE 3-MONOOXYGENASE"/>
    <property type="match status" value="1"/>
</dbReference>
<keyword evidence="7 10" id="KW-0560">Oxidoreductase</keyword>
<keyword evidence="6 10" id="KW-0521">NADP</keyword>
<dbReference type="InterPro" id="IPR027545">
    <property type="entry name" value="Kynurenine_monooxygenase"/>
</dbReference>
<keyword evidence="12" id="KW-1133">Transmembrane helix</keyword>
<evidence type="ECO:0000313" key="14">
    <source>
        <dbReference type="EMBL" id="KZF26229.1"/>
    </source>
</evidence>
<feature type="region of interest" description="Disordered" evidence="11">
    <location>
        <begin position="327"/>
        <end position="348"/>
    </location>
</feature>
<dbReference type="PANTHER" id="PTHR46028">
    <property type="entry name" value="KYNURENINE 3-MONOOXYGENASE"/>
    <property type="match status" value="1"/>
</dbReference>
<evidence type="ECO:0000256" key="9">
    <source>
        <dbReference type="ARBA" id="ARBA00047818"/>
    </source>
</evidence>
<dbReference type="GO" id="GO:0071949">
    <property type="term" value="F:FAD binding"/>
    <property type="evidence" value="ECO:0007669"/>
    <property type="project" value="InterPro"/>
</dbReference>
<gene>
    <name evidence="10" type="primary">BNA4</name>
    <name evidence="14" type="ORF">L228DRAFT_242667</name>
</gene>
<dbReference type="EMBL" id="KV407454">
    <property type="protein sequence ID" value="KZF26229.1"/>
    <property type="molecule type" value="Genomic_DNA"/>
</dbReference>
<keyword evidence="3 10" id="KW-0662">Pyridine nucleotide biosynthesis</keyword>
<evidence type="ECO:0000256" key="2">
    <source>
        <dbReference type="ARBA" id="ARBA00022630"/>
    </source>
</evidence>
<comment type="subcellular location">
    <subcellularLocation>
        <location evidence="10">Mitochondrion outer membrane</location>
    </subcellularLocation>
</comment>
<keyword evidence="5 10" id="KW-0274">FAD</keyword>
<dbReference type="FunCoup" id="A0A165JH06">
    <property type="interactions" value="743"/>
</dbReference>
<feature type="compositionally biased region" description="Low complexity" evidence="11">
    <location>
        <begin position="181"/>
        <end position="192"/>
    </location>
</feature>
<keyword evidence="10" id="KW-0496">Mitochondrion</keyword>
<keyword evidence="8 10" id="KW-0503">Monooxygenase</keyword>
<evidence type="ECO:0000256" key="7">
    <source>
        <dbReference type="ARBA" id="ARBA00023002"/>
    </source>
</evidence>
<name>A0A165JH06_XYLHT</name>
<dbReference type="PRINTS" id="PR00420">
    <property type="entry name" value="RNGMNOXGNASE"/>
</dbReference>
<feature type="region of interest" description="Disordered" evidence="11">
    <location>
        <begin position="253"/>
        <end position="275"/>
    </location>
</feature>
<dbReference type="Gene3D" id="3.50.50.60">
    <property type="entry name" value="FAD/NAD(P)-binding domain"/>
    <property type="match status" value="1"/>
</dbReference>
<dbReference type="GO" id="GO:0005741">
    <property type="term" value="C:mitochondrial outer membrane"/>
    <property type="evidence" value="ECO:0007669"/>
    <property type="project" value="UniProtKB-SubCell"/>
</dbReference>
<dbReference type="AlphaFoldDB" id="A0A165JH06"/>
<dbReference type="OrthoDB" id="10053569at2759"/>
<reference evidence="14 15" key="1">
    <citation type="journal article" date="2016" name="Fungal Biol.">
        <title>The genome of Xylona heveae provides a window into fungal endophytism.</title>
        <authorList>
            <person name="Gazis R."/>
            <person name="Kuo A."/>
            <person name="Riley R."/>
            <person name="LaButti K."/>
            <person name="Lipzen A."/>
            <person name="Lin J."/>
            <person name="Amirebrahimi M."/>
            <person name="Hesse C.N."/>
            <person name="Spatafora J.W."/>
            <person name="Henrissat B."/>
            <person name="Hainaut M."/>
            <person name="Grigoriev I.V."/>
            <person name="Hibbett D.S."/>
        </authorList>
    </citation>
    <scope>NUCLEOTIDE SEQUENCE [LARGE SCALE GENOMIC DNA]</scope>
    <source>
        <strain evidence="14 15">TC161</strain>
    </source>
</reference>
<evidence type="ECO:0000256" key="8">
    <source>
        <dbReference type="ARBA" id="ARBA00023033"/>
    </source>
</evidence>
<accession>A0A165JH06</accession>
<evidence type="ECO:0000256" key="6">
    <source>
        <dbReference type="ARBA" id="ARBA00022857"/>
    </source>
</evidence>
<dbReference type="InterPro" id="IPR002938">
    <property type="entry name" value="FAD-bd"/>
</dbReference>
<dbReference type="HAMAP" id="MF_01971">
    <property type="entry name" value="Kynurenine_monooxygenase"/>
    <property type="match status" value="1"/>
</dbReference>
<feature type="region of interest" description="Disordered" evidence="11">
    <location>
        <begin position="161"/>
        <end position="203"/>
    </location>
</feature>
<dbReference type="InParanoid" id="A0A165JH06"/>
<keyword evidence="2 10" id="KW-0285">Flavoprotein</keyword>
<evidence type="ECO:0000313" key="15">
    <source>
        <dbReference type="Proteomes" id="UP000076632"/>
    </source>
</evidence>
<dbReference type="GO" id="GO:0006569">
    <property type="term" value="P:L-tryptophan catabolic process"/>
    <property type="evidence" value="ECO:0007669"/>
    <property type="project" value="UniProtKB-UniRule"/>
</dbReference>
<dbReference type="GO" id="GO:0019805">
    <property type="term" value="P:quinolinate biosynthetic process"/>
    <property type="evidence" value="ECO:0007669"/>
    <property type="project" value="UniProtKB-UniRule"/>
</dbReference>
<dbReference type="GO" id="GO:0034354">
    <property type="term" value="P:'de novo' NAD+ biosynthetic process from L-tryptophan"/>
    <property type="evidence" value="ECO:0007669"/>
    <property type="project" value="UniProtKB-UniRule"/>
</dbReference>
<protein>
    <recommendedName>
        <fullName evidence="10">Kynurenine 3-monooxygenase</fullName>
        <ecNumber evidence="10">1.14.13.9</ecNumber>
    </recommendedName>
    <alternativeName>
        <fullName evidence="10">Biosynthesis of nicotinic acid protein 4</fullName>
    </alternativeName>
    <alternativeName>
        <fullName evidence="10">Kynurenine 3-hydroxylase</fullName>
    </alternativeName>
</protein>
<dbReference type="Pfam" id="PF13450">
    <property type="entry name" value="NAD_binding_8"/>
    <property type="match status" value="1"/>
</dbReference>
<dbReference type="InterPro" id="IPR036188">
    <property type="entry name" value="FAD/NAD-bd_sf"/>
</dbReference>
<evidence type="ECO:0000256" key="1">
    <source>
        <dbReference type="ARBA" id="ARBA00001974"/>
    </source>
</evidence>
<dbReference type="Proteomes" id="UP000076632">
    <property type="component" value="Unassembled WGS sequence"/>
</dbReference>
<dbReference type="SUPFAM" id="SSF51905">
    <property type="entry name" value="FAD/NAD(P)-binding domain"/>
    <property type="match status" value="1"/>
</dbReference>
<feature type="domain" description="FAD-binding" evidence="13">
    <location>
        <begin position="368"/>
        <end position="447"/>
    </location>
</feature>
<evidence type="ECO:0000256" key="11">
    <source>
        <dbReference type="SAM" id="MobiDB-lite"/>
    </source>
</evidence>
<dbReference type="OMA" id="REFMFIA"/>
<dbReference type="GO" id="GO:0043420">
    <property type="term" value="P:anthranilate metabolic process"/>
    <property type="evidence" value="ECO:0007669"/>
    <property type="project" value="UniProtKB-UniRule"/>
</dbReference>
<keyword evidence="15" id="KW-1185">Reference proteome</keyword>
<dbReference type="RefSeq" id="XP_018191784.1">
    <property type="nucleotide sequence ID" value="XM_018331501.1"/>
</dbReference>
<comment type="cofactor">
    <cofactor evidence="1 10">
        <name>FAD</name>
        <dbReference type="ChEBI" id="CHEBI:57692"/>
    </cofactor>
</comment>
<evidence type="ECO:0000259" key="13">
    <source>
        <dbReference type="Pfam" id="PF01494"/>
    </source>
</evidence>
<comment type="similarity">
    <text evidence="10">Belongs to the aromatic-ring hydroxylase family. KMO subfamily.</text>
</comment>
<organism evidence="14 15">
    <name type="scientific">Xylona heveae (strain CBS 132557 / TC161)</name>
    <dbReference type="NCBI Taxonomy" id="1328760"/>
    <lineage>
        <taxon>Eukaryota</taxon>
        <taxon>Fungi</taxon>
        <taxon>Dikarya</taxon>
        <taxon>Ascomycota</taxon>
        <taxon>Pezizomycotina</taxon>
        <taxon>Xylonomycetes</taxon>
        <taxon>Xylonales</taxon>
        <taxon>Xylonaceae</taxon>
        <taxon>Xylona</taxon>
    </lineage>
</organism>
<evidence type="ECO:0000256" key="3">
    <source>
        <dbReference type="ARBA" id="ARBA00022642"/>
    </source>
</evidence>
<evidence type="ECO:0000256" key="5">
    <source>
        <dbReference type="ARBA" id="ARBA00022827"/>
    </source>
</evidence>